<sequence length="351" mass="41247">MNDYVYTTVEEQIEKLKKQQLTIIDESAAMAKLSTYGYYNIINGYRDPYITRLYGEKVYNPGVTFEQIFALFTLDHNLRNAVLLSMIDIEEHLRAVVANIVGKDFGIDHHQYLKKNNYRDKKVSDSYFRRDRILKTLFDLAEKSNKEPIQYYRNKYGYVPPWILLKGAYFGTLVNYIRFLKKKQRDILIRELYGDIVSDENEEYYKDLLSDTLFLCLEYRNLAAHGGRVYNFSAKQHLRADKATAYNGISRLLFALNCFRFKQPYTRLQGAINNSLNEYCHSYPDDISRLEQALGIHIEVKNYIWINRKTQKYHTNPHCSGSINCQKIPFNHAIDLGYVPCKKCCPPHLNE</sequence>
<accession>A0A174JNM3</accession>
<reference evidence="1 2" key="1">
    <citation type="submission" date="2015-09" db="EMBL/GenBank/DDBJ databases">
        <authorList>
            <consortium name="Pathogen Informatics"/>
        </authorList>
    </citation>
    <scope>NUCLEOTIDE SEQUENCE [LARGE SCALE GENOMIC DNA]</scope>
    <source>
        <strain evidence="1 2">2789STDY5834914</strain>
    </source>
</reference>
<dbReference type="AlphaFoldDB" id="A0A174JNM3"/>
<proteinExistence type="predicted"/>
<dbReference type="GeneID" id="96227469"/>
<dbReference type="EMBL" id="CZAY01000001">
    <property type="protein sequence ID" value="CUO98639.1"/>
    <property type="molecule type" value="Genomic_DNA"/>
</dbReference>
<dbReference type="InterPro" id="IPR011664">
    <property type="entry name" value="Abi_system_AbiD/AbiF-like"/>
</dbReference>
<evidence type="ECO:0000313" key="1">
    <source>
        <dbReference type="EMBL" id="CUO98639.1"/>
    </source>
</evidence>
<dbReference type="OrthoDB" id="5363652at2"/>
<organism evidence="1 2">
    <name type="scientific">Dorea longicatena</name>
    <dbReference type="NCBI Taxonomy" id="88431"/>
    <lineage>
        <taxon>Bacteria</taxon>
        <taxon>Bacillati</taxon>
        <taxon>Bacillota</taxon>
        <taxon>Clostridia</taxon>
        <taxon>Lachnospirales</taxon>
        <taxon>Lachnospiraceae</taxon>
        <taxon>Dorea</taxon>
    </lineage>
</organism>
<name>A0A174JNM3_9FIRM</name>
<evidence type="ECO:0000313" key="2">
    <source>
        <dbReference type="Proteomes" id="UP000095485"/>
    </source>
</evidence>
<protein>
    <submittedName>
        <fullName evidence="1">Abortive infection bacteriophage resistance protein</fullName>
    </submittedName>
</protein>
<gene>
    <name evidence="1" type="ORF">ERS852526_00157</name>
</gene>
<dbReference type="Pfam" id="PF07751">
    <property type="entry name" value="Abi_2"/>
    <property type="match status" value="1"/>
</dbReference>
<dbReference type="Proteomes" id="UP000095485">
    <property type="component" value="Unassembled WGS sequence"/>
</dbReference>
<dbReference type="RefSeq" id="WP_055281134.1">
    <property type="nucleotide sequence ID" value="NZ_CZAY01000001.1"/>
</dbReference>